<protein>
    <recommendedName>
        <fullName evidence="4">Thionin-like protein</fullName>
    </recommendedName>
</protein>
<accession>A0AAN9LXE0</accession>
<organism evidence="2 3">
    <name type="scientific">Phaseolus coccineus</name>
    <name type="common">Scarlet runner bean</name>
    <name type="synonym">Phaseolus multiflorus</name>
    <dbReference type="NCBI Taxonomy" id="3886"/>
    <lineage>
        <taxon>Eukaryota</taxon>
        <taxon>Viridiplantae</taxon>
        <taxon>Streptophyta</taxon>
        <taxon>Embryophyta</taxon>
        <taxon>Tracheophyta</taxon>
        <taxon>Spermatophyta</taxon>
        <taxon>Magnoliopsida</taxon>
        <taxon>eudicotyledons</taxon>
        <taxon>Gunneridae</taxon>
        <taxon>Pentapetalae</taxon>
        <taxon>rosids</taxon>
        <taxon>fabids</taxon>
        <taxon>Fabales</taxon>
        <taxon>Fabaceae</taxon>
        <taxon>Papilionoideae</taxon>
        <taxon>50 kb inversion clade</taxon>
        <taxon>NPAAA clade</taxon>
        <taxon>indigoferoid/millettioid clade</taxon>
        <taxon>Phaseoleae</taxon>
        <taxon>Phaseolus</taxon>
    </lineage>
</organism>
<proteinExistence type="predicted"/>
<reference evidence="2 3" key="1">
    <citation type="submission" date="2024-01" db="EMBL/GenBank/DDBJ databases">
        <title>The genomes of 5 underutilized Papilionoideae crops provide insights into root nodulation and disease resistanc.</title>
        <authorList>
            <person name="Jiang F."/>
        </authorList>
    </citation>
    <scope>NUCLEOTIDE SEQUENCE [LARGE SCALE GENOMIC DNA]</scope>
    <source>
        <strain evidence="2">JINMINGXINNONG_FW02</strain>
        <tissue evidence="2">Leaves</tissue>
    </source>
</reference>
<evidence type="ECO:0000313" key="2">
    <source>
        <dbReference type="EMBL" id="KAK7341878.1"/>
    </source>
</evidence>
<evidence type="ECO:0008006" key="4">
    <source>
        <dbReference type="Google" id="ProtNLM"/>
    </source>
</evidence>
<dbReference type="EMBL" id="JAYMYR010000009">
    <property type="protein sequence ID" value="KAK7341878.1"/>
    <property type="molecule type" value="Genomic_DNA"/>
</dbReference>
<feature type="signal peptide" evidence="1">
    <location>
        <begin position="1"/>
        <end position="19"/>
    </location>
</feature>
<comment type="caution">
    <text evidence="2">The sequence shown here is derived from an EMBL/GenBank/DDBJ whole genome shotgun (WGS) entry which is preliminary data.</text>
</comment>
<dbReference type="AlphaFoldDB" id="A0AAN9LXE0"/>
<feature type="chain" id="PRO_5042932576" description="Thionin-like protein" evidence="1">
    <location>
        <begin position="20"/>
        <end position="96"/>
    </location>
</feature>
<gene>
    <name evidence="2" type="ORF">VNO80_24819</name>
</gene>
<keyword evidence="3" id="KW-1185">Reference proteome</keyword>
<evidence type="ECO:0000313" key="3">
    <source>
        <dbReference type="Proteomes" id="UP001374584"/>
    </source>
</evidence>
<dbReference type="Proteomes" id="UP001374584">
    <property type="component" value="Unassembled WGS sequence"/>
</dbReference>
<sequence>MKSNRVAILMMIMLGFVQILEIEAKLPCPILCSLSCLVSEKPYALCFIECLVTCEIPLGASNCARSCGVNKSITIDIDARGNVTNVVDSCLQKCLK</sequence>
<evidence type="ECO:0000256" key="1">
    <source>
        <dbReference type="SAM" id="SignalP"/>
    </source>
</evidence>
<keyword evidence="1" id="KW-0732">Signal</keyword>
<name>A0AAN9LXE0_PHACN</name>